<dbReference type="EMBL" id="CAJZBQ010000055">
    <property type="protein sequence ID" value="CAG9332832.1"/>
    <property type="molecule type" value="Genomic_DNA"/>
</dbReference>
<keyword evidence="1" id="KW-0732">Signal</keyword>
<protein>
    <submittedName>
        <fullName evidence="2">Uncharacterized protein</fullName>
    </submittedName>
</protein>
<comment type="caution">
    <text evidence="2">The sequence shown here is derived from an EMBL/GenBank/DDBJ whole genome shotgun (WGS) entry which is preliminary data.</text>
</comment>
<proteinExistence type="predicted"/>
<feature type="chain" id="PRO_5044020962" evidence="1">
    <location>
        <begin position="18"/>
        <end position="224"/>
    </location>
</feature>
<keyword evidence="3" id="KW-1185">Reference proteome</keyword>
<gene>
    <name evidence="2" type="ORF">BSTOLATCC_MIC57121</name>
</gene>
<evidence type="ECO:0000313" key="3">
    <source>
        <dbReference type="Proteomes" id="UP001162131"/>
    </source>
</evidence>
<reference evidence="2" key="1">
    <citation type="submission" date="2021-09" db="EMBL/GenBank/DDBJ databases">
        <authorList>
            <consortium name="AG Swart"/>
            <person name="Singh M."/>
            <person name="Singh A."/>
            <person name="Seah K."/>
            <person name="Emmerich C."/>
        </authorList>
    </citation>
    <scope>NUCLEOTIDE SEQUENCE</scope>
    <source>
        <strain evidence="2">ATCC30299</strain>
    </source>
</reference>
<evidence type="ECO:0000313" key="2">
    <source>
        <dbReference type="EMBL" id="CAG9332832.1"/>
    </source>
</evidence>
<dbReference type="AlphaFoldDB" id="A0AAU9K5Y1"/>
<dbReference type="Proteomes" id="UP001162131">
    <property type="component" value="Unassembled WGS sequence"/>
</dbReference>
<sequence length="224" mass="27034">MMIILICIMIYSYLIKNIEENISTNQALQEIISKINHKIQIANAEVYSMQNFLELLHNSISFNEEDDLDDRYLNFNYSYYFYRKVSDSMVVTVPKKVIKLIECLYIFMNKNYKDWAHFENDYDSLIWELTNKLHDIAMRMKDEQLMKISQIIEELDNWSSKPHNKLRDIYFWIKRTHLKILKFKAQFQIEKAIIEIPKKIILKKDELVLLHRELQDAISIQSKI</sequence>
<feature type="signal peptide" evidence="1">
    <location>
        <begin position="1"/>
        <end position="17"/>
    </location>
</feature>
<name>A0AAU9K5Y1_9CILI</name>
<evidence type="ECO:0000256" key="1">
    <source>
        <dbReference type="SAM" id="SignalP"/>
    </source>
</evidence>
<accession>A0AAU9K5Y1</accession>
<organism evidence="2 3">
    <name type="scientific">Blepharisma stoltei</name>
    <dbReference type="NCBI Taxonomy" id="1481888"/>
    <lineage>
        <taxon>Eukaryota</taxon>
        <taxon>Sar</taxon>
        <taxon>Alveolata</taxon>
        <taxon>Ciliophora</taxon>
        <taxon>Postciliodesmatophora</taxon>
        <taxon>Heterotrichea</taxon>
        <taxon>Heterotrichida</taxon>
        <taxon>Blepharismidae</taxon>
        <taxon>Blepharisma</taxon>
    </lineage>
</organism>